<protein>
    <recommendedName>
        <fullName evidence="1">ATPase AAA-type core domain-containing protein</fullName>
    </recommendedName>
</protein>
<accession>A0A512NI50</accession>
<dbReference type="GO" id="GO:0016887">
    <property type="term" value="F:ATP hydrolysis activity"/>
    <property type="evidence" value="ECO:0007669"/>
    <property type="project" value="InterPro"/>
</dbReference>
<dbReference type="PANTHER" id="PTHR43581">
    <property type="entry name" value="ATP/GTP PHOSPHATASE"/>
    <property type="match status" value="1"/>
</dbReference>
<dbReference type="Gene3D" id="1.10.30.50">
    <property type="match status" value="1"/>
</dbReference>
<proteinExistence type="predicted"/>
<dbReference type="InterPro" id="IPR003959">
    <property type="entry name" value="ATPase_AAA_core"/>
</dbReference>
<organism evidence="2 3">
    <name type="scientific">Reyranella soli</name>
    <dbReference type="NCBI Taxonomy" id="1230389"/>
    <lineage>
        <taxon>Bacteria</taxon>
        <taxon>Pseudomonadati</taxon>
        <taxon>Pseudomonadota</taxon>
        <taxon>Alphaproteobacteria</taxon>
        <taxon>Hyphomicrobiales</taxon>
        <taxon>Reyranellaceae</taxon>
        <taxon>Reyranella</taxon>
    </lineage>
</organism>
<reference evidence="2 3" key="1">
    <citation type="submission" date="2019-07" db="EMBL/GenBank/DDBJ databases">
        <title>Whole genome shotgun sequence of Reyranella soli NBRC 108950.</title>
        <authorList>
            <person name="Hosoyama A."/>
            <person name="Uohara A."/>
            <person name="Ohji S."/>
            <person name="Ichikawa N."/>
        </authorList>
    </citation>
    <scope>NUCLEOTIDE SEQUENCE [LARGE SCALE GENOMIC DNA]</scope>
    <source>
        <strain evidence="2 3">NBRC 108950</strain>
    </source>
</reference>
<dbReference type="GO" id="GO:0005524">
    <property type="term" value="F:ATP binding"/>
    <property type="evidence" value="ECO:0007669"/>
    <property type="project" value="InterPro"/>
</dbReference>
<dbReference type="InterPro" id="IPR003615">
    <property type="entry name" value="HNH_nuc"/>
</dbReference>
<sequence length="660" mass="73659">MKVFRSKCAACESRLGVNTFVSVAHFRPKSVVVEDKSSQGYWWLAYDWDNLFVLCPRCNQMKGARFPIPINAKRALSPGDNLSNERPLLLNPCVEDPNAHLAFDDSGLVVGQTERGRITIEIYGLNREELVSARQLAIANKLDLWRVSLNEIRRSDQTAVDRLAVGEDVEYAAALRAASHRFVLENERALMHSAVGRRFIGRARKARPIGHEQIERLASAAKRKEVAYSVESAADTDSAAFLAARRRIERIEIRDFKSIKQLSIRFPVPQSEDEAWLMLLGENATGKSSVLQAVALALMGSAHANALGLDAKSFLRHNADSREGSVEVHLTNLNDPVRMTFGKDVDGFQVTPAEPKVLLLGYGATRLLPRPGLGASDENKYIRIKNLFDPTAPLNDAEAWLSDKTKVSQDKFEEVAEALREALLLPPTVKADRERGHVEFVHPDDRLRLSDLSDGYQSVIAMVADIAFCVFEKWGSIEEAEAIVLLDEIEVHLHPRWKMTIVERLRRCFPRLSFITTTHDPLCLRGLHSNEVMVLRRAADGAIDTLTDIPDLDSYRADQLLTSPLFDLVTTRGPRTEEDRARYGVLLEKKRRSPAEEAEYLELEAKLGALSIDETVRPDTAAARIDDVNLDAAVQQITAGLSEEIRRQIAKVIVPAGEAE</sequence>
<dbReference type="EMBL" id="BKAJ01000105">
    <property type="protein sequence ID" value="GEP58606.1"/>
    <property type="molecule type" value="Genomic_DNA"/>
</dbReference>
<feature type="domain" description="ATPase AAA-type core" evidence="1">
    <location>
        <begin position="278"/>
        <end position="522"/>
    </location>
</feature>
<evidence type="ECO:0000259" key="1">
    <source>
        <dbReference type="Pfam" id="PF13304"/>
    </source>
</evidence>
<gene>
    <name evidence="2" type="ORF">RSO01_57720</name>
</gene>
<dbReference type="InterPro" id="IPR027417">
    <property type="entry name" value="P-loop_NTPase"/>
</dbReference>
<dbReference type="SUPFAM" id="SSF52540">
    <property type="entry name" value="P-loop containing nucleoside triphosphate hydrolases"/>
    <property type="match status" value="1"/>
</dbReference>
<dbReference type="Proteomes" id="UP000321058">
    <property type="component" value="Unassembled WGS sequence"/>
</dbReference>
<dbReference type="AlphaFoldDB" id="A0A512NI50"/>
<dbReference type="PANTHER" id="PTHR43581:SF2">
    <property type="entry name" value="EXCINUCLEASE ATPASE SUBUNIT"/>
    <property type="match status" value="1"/>
</dbReference>
<evidence type="ECO:0000313" key="2">
    <source>
        <dbReference type="EMBL" id="GEP58606.1"/>
    </source>
</evidence>
<dbReference type="CDD" id="cd00085">
    <property type="entry name" value="HNHc"/>
    <property type="match status" value="1"/>
</dbReference>
<comment type="caution">
    <text evidence="2">The sequence shown here is derived from an EMBL/GenBank/DDBJ whole genome shotgun (WGS) entry which is preliminary data.</text>
</comment>
<dbReference type="InterPro" id="IPR051396">
    <property type="entry name" value="Bact_Antivir_Def_Nuclease"/>
</dbReference>
<keyword evidence="3" id="KW-1185">Reference proteome</keyword>
<evidence type="ECO:0000313" key="3">
    <source>
        <dbReference type="Proteomes" id="UP000321058"/>
    </source>
</evidence>
<dbReference type="Gene3D" id="3.40.50.300">
    <property type="entry name" value="P-loop containing nucleotide triphosphate hydrolases"/>
    <property type="match status" value="2"/>
</dbReference>
<name>A0A512NI50_9HYPH</name>
<dbReference type="Pfam" id="PF13304">
    <property type="entry name" value="AAA_21"/>
    <property type="match status" value="1"/>
</dbReference>